<dbReference type="AlphaFoldDB" id="A0A1G2BVB0"/>
<reference evidence="1 2" key="1">
    <citation type="journal article" date="2016" name="Nat. Commun.">
        <title>Thousands of microbial genomes shed light on interconnected biogeochemical processes in an aquifer system.</title>
        <authorList>
            <person name="Anantharaman K."/>
            <person name="Brown C.T."/>
            <person name="Hug L.A."/>
            <person name="Sharon I."/>
            <person name="Castelle C.J."/>
            <person name="Probst A.J."/>
            <person name="Thomas B.C."/>
            <person name="Singh A."/>
            <person name="Wilkins M.J."/>
            <person name="Karaoz U."/>
            <person name="Brodie E.L."/>
            <person name="Williams K.H."/>
            <person name="Hubbard S.S."/>
            <person name="Banfield J.F."/>
        </authorList>
    </citation>
    <scope>NUCLEOTIDE SEQUENCE [LARGE SCALE GENOMIC DNA]</scope>
</reference>
<dbReference type="EMBL" id="MHKO01000006">
    <property type="protein sequence ID" value="OGY93052.1"/>
    <property type="molecule type" value="Genomic_DNA"/>
</dbReference>
<organism evidence="1 2">
    <name type="scientific">Candidatus Komeilibacteria bacterium RIFCSPLOWO2_02_FULL_48_11</name>
    <dbReference type="NCBI Taxonomy" id="1798553"/>
    <lineage>
        <taxon>Bacteria</taxon>
        <taxon>Candidatus Komeiliibacteriota</taxon>
    </lineage>
</organism>
<name>A0A1G2BVB0_9BACT</name>
<evidence type="ECO:0000313" key="2">
    <source>
        <dbReference type="Proteomes" id="UP000178109"/>
    </source>
</evidence>
<comment type="caution">
    <text evidence="1">The sequence shown here is derived from an EMBL/GenBank/DDBJ whole genome shotgun (WGS) entry which is preliminary data.</text>
</comment>
<protein>
    <submittedName>
        <fullName evidence="1">Uncharacterized protein</fullName>
    </submittedName>
</protein>
<dbReference type="PROSITE" id="PS51257">
    <property type="entry name" value="PROKAR_LIPOPROTEIN"/>
    <property type="match status" value="1"/>
</dbReference>
<proteinExistence type="predicted"/>
<sequence>MRGGLALILLAAAVPFLGVSCSKTGGVNQATDRLGNFFQQNIAKPLSEQIKRAQDRTLNFAGGTSESFIKDLTDKEKAAVEEWLTKNKLNQFGDKKDTVYTGGTPLFNEQTSESLNRFEYLFNKFPELKDIIKNAVTSKAVEKK</sequence>
<dbReference type="Proteomes" id="UP000178109">
    <property type="component" value="Unassembled WGS sequence"/>
</dbReference>
<gene>
    <name evidence="1" type="ORF">A3H70_05420</name>
</gene>
<evidence type="ECO:0000313" key="1">
    <source>
        <dbReference type="EMBL" id="OGY93052.1"/>
    </source>
</evidence>
<accession>A0A1G2BVB0</accession>